<evidence type="ECO:0000313" key="2">
    <source>
        <dbReference type="Proteomes" id="UP000193144"/>
    </source>
</evidence>
<dbReference type="AlphaFoldDB" id="A0A1Y1ZLR7"/>
<comment type="caution">
    <text evidence="1">The sequence shown here is derived from an EMBL/GenBank/DDBJ whole genome shotgun (WGS) entry which is preliminary data.</text>
</comment>
<protein>
    <submittedName>
        <fullName evidence="1">Uncharacterized protein</fullName>
    </submittedName>
</protein>
<gene>
    <name evidence="1" type="ORF">BCR34DRAFT_333322</name>
</gene>
<reference evidence="1 2" key="1">
    <citation type="submission" date="2016-07" db="EMBL/GenBank/DDBJ databases">
        <title>Pervasive Adenine N6-methylation of Active Genes in Fungi.</title>
        <authorList>
            <consortium name="DOE Joint Genome Institute"/>
            <person name="Mondo S.J."/>
            <person name="Dannebaum R.O."/>
            <person name="Kuo R.C."/>
            <person name="Labutti K."/>
            <person name="Haridas S."/>
            <person name="Kuo A."/>
            <person name="Salamov A."/>
            <person name="Ahrendt S.R."/>
            <person name="Lipzen A."/>
            <person name="Sullivan W."/>
            <person name="Andreopoulos W.B."/>
            <person name="Clum A."/>
            <person name="Lindquist E."/>
            <person name="Daum C."/>
            <person name="Ramamoorthy G.K."/>
            <person name="Gryganskyi A."/>
            <person name="Culley D."/>
            <person name="Magnuson J.K."/>
            <person name="James T.Y."/>
            <person name="O'Malley M.A."/>
            <person name="Stajich J.E."/>
            <person name="Spatafora J.W."/>
            <person name="Visel A."/>
            <person name="Grigoriev I.V."/>
        </authorList>
    </citation>
    <scope>NUCLEOTIDE SEQUENCE [LARGE SCALE GENOMIC DNA]</scope>
    <source>
        <strain evidence="1 2">CBS 115471</strain>
    </source>
</reference>
<proteinExistence type="predicted"/>
<evidence type="ECO:0000313" key="1">
    <source>
        <dbReference type="EMBL" id="ORY11124.1"/>
    </source>
</evidence>
<accession>A0A1Y1ZLR7</accession>
<sequence length="160" mass="17731">MEPSGLVDLADRYSLSDPKLRAQLDEGTEVSKLAILLAMAPNLEEIDLGIYLHEGTDFQGCADALTPAFAFMRSNSRSLSRLTIDLKAKFDLTEDLESTPRHPEKNLLLFLSCFTEAPYEKFEIIGADTDPKNPGSEYIHRIQSSIRTSPQFGGEHLSLG</sequence>
<dbReference type="Proteomes" id="UP000193144">
    <property type="component" value="Unassembled WGS sequence"/>
</dbReference>
<keyword evidence="2" id="KW-1185">Reference proteome</keyword>
<organism evidence="1 2">
    <name type="scientific">Clohesyomyces aquaticus</name>
    <dbReference type="NCBI Taxonomy" id="1231657"/>
    <lineage>
        <taxon>Eukaryota</taxon>
        <taxon>Fungi</taxon>
        <taxon>Dikarya</taxon>
        <taxon>Ascomycota</taxon>
        <taxon>Pezizomycotina</taxon>
        <taxon>Dothideomycetes</taxon>
        <taxon>Pleosporomycetidae</taxon>
        <taxon>Pleosporales</taxon>
        <taxon>Lindgomycetaceae</taxon>
        <taxon>Clohesyomyces</taxon>
    </lineage>
</organism>
<name>A0A1Y1ZLR7_9PLEO</name>
<dbReference type="EMBL" id="MCFA01000064">
    <property type="protein sequence ID" value="ORY11124.1"/>
    <property type="molecule type" value="Genomic_DNA"/>
</dbReference>